<proteinExistence type="predicted"/>
<dbReference type="OrthoDB" id="25391at2759"/>
<feature type="coiled-coil region" evidence="1">
    <location>
        <begin position="674"/>
        <end position="742"/>
    </location>
</feature>
<evidence type="ECO:0000256" key="1">
    <source>
        <dbReference type="SAM" id="Coils"/>
    </source>
</evidence>
<dbReference type="EMBL" id="OUUW01000007">
    <property type="protein sequence ID" value="SPP83124.1"/>
    <property type="molecule type" value="Genomic_DNA"/>
</dbReference>
<organism evidence="3 4">
    <name type="scientific">Drosophila guanche</name>
    <name type="common">Fruit fly</name>
    <dbReference type="NCBI Taxonomy" id="7266"/>
    <lineage>
        <taxon>Eukaryota</taxon>
        <taxon>Metazoa</taxon>
        <taxon>Ecdysozoa</taxon>
        <taxon>Arthropoda</taxon>
        <taxon>Hexapoda</taxon>
        <taxon>Insecta</taxon>
        <taxon>Pterygota</taxon>
        <taxon>Neoptera</taxon>
        <taxon>Endopterygota</taxon>
        <taxon>Diptera</taxon>
        <taxon>Brachycera</taxon>
        <taxon>Muscomorpha</taxon>
        <taxon>Ephydroidea</taxon>
        <taxon>Drosophilidae</taxon>
        <taxon>Drosophila</taxon>
        <taxon>Sophophora</taxon>
    </lineage>
</organism>
<name>A0A3B0JLD4_DROGU</name>
<dbReference type="AlphaFoldDB" id="A0A3B0JLD4"/>
<feature type="region of interest" description="Disordered" evidence="2">
    <location>
        <begin position="966"/>
        <end position="987"/>
    </location>
</feature>
<evidence type="ECO:0000256" key="2">
    <source>
        <dbReference type="SAM" id="MobiDB-lite"/>
    </source>
</evidence>
<dbReference type="Proteomes" id="UP000268350">
    <property type="component" value="Unassembled WGS sequence"/>
</dbReference>
<feature type="compositionally biased region" description="Polar residues" evidence="2">
    <location>
        <begin position="978"/>
        <end position="987"/>
    </location>
</feature>
<feature type="coiled-coil region" evidence="1">
    <location>
        <begin position="900"/>
        <end position="927"/>
    </location>
</feature>
<reference evidence="4" key="1">
    <citation type="submission" date="2018-01" db="EMBL/GenBank/DDBJ databases">
        <authorList>
            <person name="Alioto T."/>
            <person name="Alioto T."/>
        </authorList>
    </citation>
    <scope>NUCLEOTIDE SEQUENCE [LARGE SCALE GENOMIC DNA]</scope>
</reference>
<dbReference type="STRING" id="7266.A0A3B0JLD4"/>
<sequence>MNTPGMSLFQGAEPLNVSSTLERQEEEEALEDQKRRDEELGNLLENAFDDLDDDESTIDSTTHFQSDLLPEQPHHHHHHQQQQQQQQHHPAQGYVQPTAEEDHHHRHASEIHKLKMMLESKSHECEHIGQQATDALKKLDDEQKRVRILQAELDRALREKQNTHELLVDTKAKCSNQESSMEKLREEKKRLEEDNTRLEGQLELTRAIVSDLKSKYDMVERDSHKRDDRIADSRIRQLEEHHRAQCDLLQEQLSQGTDQLNKKQNELEKMTARYNALQSNLEATLREKAATINELNAALDVAQSRCQQLDGKPNYEPEYSRQQHYIRELEAKIDAMEQTIALLNGHLSGATAELDLMDTLLQQNQADEPSTGPRAASTRLVGSTPLNPVDRIGHIKQELYRALANLKNMREQVRKLEKQLEERNQELRLLRGQENQSLVQLATLKDDKIRLESRVKNMQQELEELDRRSKNDSKLQEEVNALMAERDAVTEHRQKMDNQLKKVQIDLDRVNQDHEKLKQNYEQLLQDNRQLRSRDTADNMRLDLERHKILLKDAQSEVERLKKLYADIANDKETLSYELRKLRELDTVKELHEQRQQLANLQRTVQIAELKSEELARILETEKHSHQRELQAMREKFEHDKCEEVAAAAAKENSANCSKCVEKWSEITKAEIQMLKLQSINERQAKDLRQLAEELEQSKAFQAELEEKIERSSQQESLLNELKEKAKQMEEYIRQQEEATAKKTPSPPGGASIELSPVRIKRIEQRVRDEMAKLFAVELKNFTARLHQSEEKNRSLQREHQLVCGELQQRQNEVDLLKQTILAEREKIEEILEAKEEKQKVMLQKCRSEIQAKNQRIAELMRALDEQHASIDSERKSMKAVMAQWDAQKQSVEQVEQHWREQLQMLRETHEEALRTTQQRYQSAKRTAHNYKLYAEDKEAHMKREYDRIKHEYELSLAKIELQMNQRLERKTRDKENQPSNSNSNNR</sequence>
<feature type="coiled-coil region" evidence="1">
    <location>
        <begin position="132"/>
        <end position="208"/>
    </location>
</feature>
<gene>
    <name evidence="3" type="ORF">DGUA_6G017921</name>
</gene>
<feature type="coiled-coil region" evidence="1">
    <location>
        <begin position="246"/>
        <end position="346"/>
    </location>
</feature>
<keyword evidence="1" id="KW-0175">Coiled coil</keyword>
<keyword evidence="4" id="KW-1185">Reference proteome</keyword>
<evidence type="ECO:0000313" key="4">
    <source>
        <dbReference type="Proteomes" id="UP000268350"/>
    </source>
</evidence>
<protein>
    <submittedName>
        <fullName evidence="3">Blast:Myosin-11</fullName>
    </submittedName>
</protein>
<feature type="compositionally biased region" description="Basic and acidic residues" evidence="2">
    <location>
        <begin position="967"/>
        <end position="977"/>
    </location>
</feature>
<dbReference type="OMA" id="MNTPGMS"/>
<evidence type="ECO:0000313" key="3">
    <source>
        <dbReference type="EMBL" id="SPP83124.1"/>
    </source>
</evidence>
<feature type="coiled-coil region" evidence="1">
    <location>
        <begin position="779"/>
        <end position="870"/>
    </location>
</feature>
<feature type="region of interest" description="Disordered" evidence="2">
    <location>
        <begin position="68"/>
        <end position="108"/>
    </location>
</feature>
<feature type="region of interest" description="Disordered" evidence="2">
    <location>
        <begin position="1"/>
        <end position="44"/>
    </location>
</feature>
<feature type="coiled-coil region" evidence="1">
    <location>
        <begin position="396"/>
        <end position="636"/>
    </location>
</feature>
<accession>A0A3B0JLD4</accession>